<feature type="domain" description="HTH cro/C1-type" evidence="2">
    <location>
        <begin position="11"/>
        <end position="64"/>
    </location>
</feature>
<keyword evidence="4" id="KW-1185">Reference proteome</keyword>
<dbReference type="PANTHER" id="PTHR46558">
    <property type="entry name" value="TRACRIPTIONAL REGULATORY PROTEIN-RELATED-RELATED"/>
    <property type="match status" value="1"/>
</dbReference>
<protein>
    <submittedName>
        <fullName evidence="3">XRE family transcriptional regulator</fullName>
    </submittedName>
</protein>
<keyword evidence="1" id="KW-0238">DNA-binding</keyword>
<accession>A0A385SRW1</accession>
<evidence type="ECO:0000256" key="1">
    <source>
        <dbReference type="ARBA" id="ARBA00023125"/>
    </source>
</evidence>
<organism evidence="3 4">
    <name type="scientific">Chryseolinea soli</name>
    <dbReference type="NCBI Taxonomy" id="2321403"/>
    <lineage>
        <taxon>Bacteria</taxon>
        <taxon>Pseudomonadati</taxon>
        <taxon>Bacteroidota</taxon>
        <taxon>Cytophagia</taxon>
        <taxon>Cytophagales</taxon>
        <taxon>Fulvivirgaceae</taxon>
        <taxon>Chryseolinea</taxon>
    </lineage>
</organism>
<dbReference type="InterPro" id="IPR010982">
    <property type="entry name" value="Lambda_DNA-bd_dom_sf"/>
</dbReference>
<sequence length="136" mass="15684">MTKPTHIGRKISRLRELKEMKQETLAEALGISQQAVSKIEQSETIEELTLERISKVLGFSPEAIKNYDDDKVVNNIQNNYDNASGPYNNQCIFHNDKVIELVEENKKLLNEVRSLYIALLKEKDEKIALLENRLNK</sequence>
<evidence type="ECO:0000259" key="2">
    <source>
        <dbReference type="PROSITE" id="PS50943"/>
    </source>
</evidence>
<dbReference type="OrthoDB" id="674774at2"/>
<proteinExistence type="predicted"/>
<dbReference type="SUPFAM" id="SSF47413">
    <property type="entry name" value="lambda repressor-like DNA-binding domains"/>
    <property type="match status" value="1"/>
</dbReference>
<reference evidence="4" key="1">
    <citation type="submission" date="2018-09" db="EMBL/GenBank/DDBJ databases">
        <title>Chryseolinea sp. KIS68-18 isolated from soil.</title>
        <authorList>
            <person name="Weon H.-Y."/>
            <person name="Kwon S.-W."/>
            <person name="Lee S.A."/>
        </authorList>
    </citation>
    <scope>NUCLEOTIDE SEQUENCE [LARGE SCALE GENOMIC DNA]</scope>
    <source>
        <strain evidence="4">KIS68-18</strain>
    </source>
</reference>
<evidence type="ECO:0000313" key="4">
    <source>
        <dbReference type="Proteomes" id="UP000266183"/>
    </source>
</evidence>
<dbReference type="PROSITE" id="PS50943">
    <property type="entry name" value="HTH_CROC1"/>
    <property type="match status" value="1"/>
</dbReference>
<dbReference type="KEGG" id="chk:D4L85_18185"/>
<gene>
    <name evidence="3" type="ORF">D4L85_18185</name>
</gene>
<dbReference type="CDD" id="cd00093">
    <property type="entry name" value="HTH_XRE"/>
    <property type="match status" value="1"/>
</dbReference>
<dbReference type="Gene3D" id="1.10.260.40">
    <property type="entry name" value="lambda repressor-like DNA-binding domains"/>
    <property type="match status" value="1"/>
</dbReference>
<dbReference type="Pfam" id="PF01381">
    <property type="entry name" value="HTH_3"/>
    <property type="match status" value="1"/>
</dbReference>
<dbReference type="RefSeq" id="WP_119755633.1">
    <property type="nucleotide sequence ID" value="NZ_CP032382.1"/>
</dbReference>
<dbReference type="InterPro" id="IPR001387">
    <property type="entry name" value="Cro/C1-type_HTH"/>
</dbReference>
<evidence type="ECO:0000313" key="3">
    <source>
        <dbReference type="EMBL" id="AYB32380.1"/>
    </source>
</evidence>
<dbReference type="SMART" id="SM00530">
    <property type="entry name" value="HTH_XRE"/>
    <property type="match status" value="1"/>
</dbReference>
<dbReference type="EMBL" id="CP032382">
    <property type="protein sequence ID" value="AYB32380.1"/>
    <property type="molecule type" value="Genomic_DNA"/>
</dbReference>
<name>A0A385SRW1_9BACT</name>
<dbReference type="Proteomes" id="UP000266183">
    <property type="component" value="Chromosome"/>
</dbReference>
<dbReference type="GO" id="GO:0003677">
    <property type="term" value="F:DNA binding"/>
    <property type="evidence" value="ECO:0007669"/>
    <property type="project" value="UniProtKB-KW"/>
</dbReference>
<dbReference type="PANTHER" id="PTHR46558:SF11">
    <property type="entry name" value="HTH-TYPE TRANSCRIPTIONAL REGULATOR XRE"/>
    <property type="match status" value="1"/>
</dbReference>
<dbReference type="AlphaFoldDB" id="A0A385SRW1"/>